<reference evidence="2" key="1">
    <citation type="submission" date="2014-09" db="EMBL/GenBank/DDBJ databases">
        <authorList>
            <person name="Magalhaes I.L.F."/>
            <person name="Oliveira U."/>
            <person name="Santos F.R."/>
            <person name="Vidigal T.H.D.A."/>
            <person name="Brescovit A.D."/>
            <person name="Santos A.J."/>
        </authorList>
    </citation>
    <scope>NUCLEOTIDE SEQUENCE</scope>
    <source>
        <tissue evidence="2">Shoot tissue taken approximately 20 cm above the soil surface</tissue>
    </source>
</reference>
<dbReference type="AlphaFoldDB" id="A0A0A9HM16"/>
<organism evidence="2">
    <name type="scientific">Arundo donax</name>
    <name type="common">Giant reed</name>
    <name type="synonym">Donax arundinaceus</name>
    <dbReference type="NCBI Taxonomy" id="35708"/>
    <lineage>
        <taxon>Eukaryota</taxon>
        <taxon>Viridiplantae</taxon>
        <taxon>Streptophyta</taxon>
        <taxon>Embryophyta</taxon>
        <taxon>Tracheophyta</taxon>
        <taxon>Spermatophyta</taxon>
        <taxon>Magnoliopsida</taxon>
        <taxon>Liliopsida</taxon>
        <taxon>Poales</taxon>
        <taxon>Poaceae</taxon>
        <taxon>PACMAD clade</taxon>
        <taxon>Arundinoideae</taxon>
        <taxon>Arundineae</taxon>
        <taxon>Arundo</taxon>
    </lineage>
</organism>
<accession>A0A0A9HM16</accession>
<evidence type="ECO:0000313" key="2">
    <source>
        <dbReference type="EMBL" id="JAE38170.1"/>
    </source>
</evidence>
<reference evidence="2" key="2">
    <citation type="journal article" date="2015" name="Data Brief">
        <title>Shoot transcriptome of the giant reed, Arundo donax.</title>
        <authorList>
            <person name="Barrero R.A."/>
            <person name="Guerrero F.D."/>
            <person name="Moolhuijzen P."/>
            <person name="Goolsby J.A."/>
            <person name="Tidwell J."/>
            <person name="Bellgard S.E."/>
            <person name="Bellgard M.I."/>
        </authorList>
    </citation>
    <scope>NUCLEOTIDE SEQUENCE</scope>
    <source>
        <tissue evidence="2">Shoot tissue taken approximately 20 cm above the soil surface</tissue>
    </source>
</reference>
<protein>
    <submittedName>
        <fullName evidence="2">Uncharacterized protein</fullName>
    </submittedName>
</protein>
<sequence>MQTVDSDSIPKNCNSPATWIA</sequence>
<evidence type="ECO:0000256" key="1">
    <source>
        <dbReference type="SAM" id="MobiDB-lite"/>
    </source>
</evidence>
<dbReference type="EMBL" id="GBRH01159726">
    <property type="protein sequence ID" value="JAE38170.1"/>
    <property type="molecule type" value="Transcribed_RNA"/>
</dbReference>
<name>A0A0A9HM16_ARUDO</name>
<feature type="region of interest" description="Disordered" evidence="1">
    <location>
        <begin position="1"/>
        <end position="21"/>
    </location>
</feature>
<proteinExistence type="predicted"/>